<proteinExistence type="predicted"/>
<sequence>MNVILPCFLCKLQLNASHSRHYVLQEAVQKGIGTGKLLLRDRVDAFNARGNDLQTPVVHCGCWSIAARALQMDCFSQLWIDRFSGYIINMFPFLIQAPFTCPTGDLDANIFVVMLDEGSKAIDRGHFPILLPPEIIQKIYSFLDQEEDIVNLSEVLHYGPSPRQWNELGRKYNLDASADSEFNVRTLVKKILRNPPGRYPRTAHYRTVWNNVRMIATAMERPIDLVPVPRHINVPYAAVLDRSLPNMAKRYAIPTKDVSHLTFTFNGFILSGIIFNGTLVGCPGQIWVSVRVAGLKGLHVAALGGCFVATLIKDMNDWQRRWHGQCPENGTFSRLEWESSRSSLLISHDKGSKVIELACRDERDSHTLFPTQNPVDLSLSLICLYDRHKRNHGLHPLWTFTIDFRQVIAVNTYIEPTWGQFALCALEFVCKDRVHLLGPPTTTGLKLAFPLLPEEFLTALSVGSASDDGHLALTFTTSKNRSVTFGEPCVEISHSLANVAEIAVGKSYLDQHISVLGIFQSPQRQVVRPHRGGLALNGRQYWTSTIDFNISPSMALQSTAPLTGISMIQAFQARKQGPVTGLLLHYRDRYPAVLGELTVESVTQTVEPDEDVRGLTISYPSEGSSCHIYCIKIFVGGRSIYFGRQTPQCFHVQEQRKDANFLVEIFELHK</sequence>
<evidence type="ECO:0000313" key="2">
    <source>
        <dbReference type="Proteomes" id="UP000326799"/>
    </source>
</evidence>
<organism evidence="1 2">
    <name type="scientific">Aspergillus novoparasiticus</name>
    <dbReference type="NCBI Taxonomy" id="986946"/>
    <lineage>
        <taxon>Eukaryota</taxon>
        <taxon>Fungi</taxon>
        <taxon>Dikarya</taxon>
        <taxon>Ascomycota</taxon>
        <taxon>Pezizomycotina</taxon>
        <taxon>Eurotiomycetes</taxon>
        <taxon>Eurotiomycetidae</taxon>
        <taxon>Eurotiales</taxon>
        <taxon>Aspergillaceae</taxon>
        <taxon>Aspergillus</taxon>
        <taxon>Aspergillus subgen. Circumdati</taxon>
    </lineage>
</organism>
<accession>A0A5N6E977</accession>
<name>A0A5N6E977_9EURO</name>
<dbReference type="EMBL" id="ML733760">
    <property type="protein sequence ID" value="KAB8212970.1"/>
    <property type="molecule type" value="Genomic_DNA"/>
</dbReference>
<dbReference type="CDD" id="cd09917">
    <property type="entry name" value="F-box_SF"/>
    <property type="match status" value="1"/>
</dbReference>
<reference evidence="1 2" key="1">
    <citation type="submission" date="2019-04" db="EMBL/GenBank/DDBJ databases">
        <title>Fungal friends and foes A comparative genomics study of 23 Aspergillus species from section Flavi.</title>
        <authorList>
            <consortium name="DOE Joint Genome Institute"/>
            <person name="Kjaerbolling I."/>
            <person name="Vesth T.C."/>
            <person name="Frisvad J.C."/>
            <person name="Nybo J.L."/>
            <person name="Theobald S."/>
            <person name="Kildgaard S."/>
            <person name="Petersen T.I."/>
            <person name="Kuo A."/>
            <person name="Sato A."/>
            <person name="Lyhne E.K."/>
            <person name="Kogle M.E."/>
            <person name="Wiebenga A."/>
            <person name="Kun R.S."/>
            <person name="Lubbers R.J."/>
            <person name="Makela M.R."/>
            <person name="Barry K."/>
            <person name="Chovatia M."/>
            <person name="Clum A."/>
            <person name="Daum C."/>
            <person name="Haridas S."/>
            <person name="He G."/>
            <person name="LaButti K."/>
            <person name="Lipzen A."/>
            <person name="Mondo S."/>
            <person name="Pangilinan J."/>
            <person name="Riley R."/>
            <person name="Salamov A."/>
            <person name="Simmons B.A."/>
            <person name="Magnuson J.K."/>
            <person name="Henrissat B."/>
            <person name="Mortensen U.H."/>
            <person name="Larsen T.O."/>
            <person name="De vries R.P."/>
            <person name="Grigoriev I.V."/>
            <person name="Machida M."/>
            <person name="Baker S.E."/>
            <person name="Andersen M.R."/>
        </authorList>
    </citation>
    <scope>NUCLEOTIDE SEQUENCE [LARGE SCALE GENOMIC DNA]</scope>
    <source>
        <strain evidence="1 2">CBS 126849</strain>
    </source>
</reference>
<dbReference type="AlphaFoldDB" id="A0A5N6E977"/>
<protein>
    <recommendedName>
        <fullName evidence="3">F-box domain-containing protein</fullName>
    </recommendedName>
</protein>
<dbReference type="Proteomes" id="UP000326799">
    <property type="component" value="Unassembled WGS sequence"/>
</dbReference>
<gene>
    <name evidence="1" type="ORF">BDV33DRAFT_210656</name>
</gene>
<evidence type="ECO:0000313" key="1">
    <source>
        <dbReference type="EMBL" id="KAB8212970.1"/>
    </source>
</evidence>
<keyword evidence="2" id="KW-1185">Reference proteome</keyword>
<evidence type="ECO:0008006" key="3">
    <source>
        <dbReference type="Google" id="ProtNLM"/>
    </source>
</evidence>